<dbReference type="Proteomes" id="UP000027190">
    <property type="component" value="Unassembled WGS sequence"/>
</dbReference>
<keyword evidence="2" id="KW-1185">Reference proteome</keyword>
<name>A0A062UP37_9PROT</name>
<dbReference type="AlphaFoldDB" id="A0A062UP37"/>
<proteinExistence type="predicted"/>
<dbReference type="EMBL" id="AWFG01000001">
    <property type="protein sequence ID" value="KCZ61070.1"/>
    <property type="molecule type" value="Genomic_DNA"/>
</dbReference>
<accession>A0A062UP37</accession>
<evidence type="ECO:0000313" key="2">
    <source>
        <dbReference type="Proteomes" id="UP000027190"/>
    </source>
</evidence>
<evidence type="ECO:0000313" key="1">
    <source>
        <dbReference type="EMBL" id="KCZ61070.1"/>
    </source>
</evidence>
<gene>
    <name evidence="1" type="ORF">HY30_01640</name>
</gene>
<dbReference type="PATRIC" id="fig|1280947.3.peg.324"/>
<protein>
    <submittedName>
        <fullName evidence="1">Uncharacterized protein</fullName>
    </submittedName>
</protein>
<sequence length="83" mass="8774">MTNKSASSTQLPVCTAQIRIELESARQTVDRLASVIRIVGDSGVTDPDTSRELETCLGAAHAAAYRWLLESRLMAAGIGIASA</sequence>
<reference evidence="1 2" key="1">
    <citation type="journal article" date="2014" name="Antonie Van Leeuwenhoek">
        <title>Hyphomonas beringensis sp. nov. and Hyphomonas chukchiensis sp. nov., isolated from surface seawater of the Bering Sea and Chukchi Sea.</title>
        <authorList>
            <person name="Li C."/>
            <person name="Lai Q."/>
            <person name="Li G."/>
            <person name="Dong C."/>
            <person name="Wang J."/>
            <person name="Liao Y."/>
            <person name="Shao Z."/>
        </authorList>
    </citation>
    <scope>NUCLEOTIDE SEQUENCE [LARGE SCALE GENOMIC DNA]</scope>
    <source>
        <strain evidence="1 2">BH-BN04-4</strain>
    </source>
</reference>
<dbReference type="OrthoDB" id="9847744at2"/>
<comment type="caution">
    <text evidence="1">The sequence shown here is derived from an EMBL/GenBank/DDBJ whole genome shotgun (WGS) entry which is preliminary data.</text>
</comment>
<organism evidence="1 2">
    <name type="scientific">Hyphomonas chukchiensis</name>
    <dbReference type="NCBI Taxonomy" id="1280947"/>
    <lineage>
        <taxon>Bacteria</taxon>
        <taxon>Pseudomonadati</taxon>
        <taxon>Pseudomonadota</taxon>
        <taxon>Alphaproteobacteria</taxon>
        <taxon>Hyphomonadales</taxon>
        <taxon>Hyphomonadaceae</taxon>
        <taxon>Hyphomonas</taxon>
    </lineage>
</organism>
<dbReference type="RefSeq" id="WP_034736209.1">
    <property type="nucleotide sequence ID" value="NZ_AWFG01000001.1"/>
</dbReference>